<keyword evidence="4" id="KW-0443">Lipid metabolism</keyword>
<evidence type="ECO:0000256" key="5">
    <source>
        <dbReference type="ARBA" id="ARBA00023315"/>
    </source>
</evidence>
<dbReference type="InterPro" id="IPR029098">
    <property type="entry name" value="Acetyltransf_C"/>
</dbReference>
<dbReference type="CDD" id="cd03351">
    <property type="entry name" value="LbH_UDP-GlcNAc_AT"/>
    <property type="match status" value="1"/>
</dbReference>
<proteinExistence type="predicted"/>
<keyword evidence="1" id="KW-0444">Lipid biosynthesis</keyword>
<dbReference type="InterPro" id="IPR001451">
    <property type="entry name" value="Hexapep"/>
</dbReference>
<evidence type="ECO:0000256" key="3">
    <source>
        <dbReference type="ARBA" id="ARBA00022679"/>
    </source>
</evidence>
<name>A0A5S9PPX0_9GAMM</name>
<gene>
    <name evidence="8" type="primary">lpxA</name>
    <name evidence="7" type="ORF">DPBNPPHM_01236</name>
    <name evidence="8" type="ORF">OPDIPICF_03663</name>
</gene>
<dbReference type="Proteomes" id="UP000434580">
    <property type="component" value="Unassembled WGS sequence"/>
</dbReference>
<dbReference type="EMBL" id="CACSII010000012">
    <property type="protein sequence ID" value="CAA0106066.1"/>
    <property type="molecule type" value="Genomic_DNA"/>
</dbReference>
<dbReference type="OrthoDB" id="9807278at2"/>
<dbReference type="AlphaFoldDB" id="A0A5S9PPX0"/>
<evidence type="ECO:0000313" key="9">
    <source>
        <dbReference type="Proteomes" id="UP000434580"/>
    </source>
</evidence>
<dbReference type="GO" id="GO:0009245">
    <property type="term" value="P:lipid A biosynthetic process"/>
    <property type="evidence" value="ECO:0007669"/>
    <property type="project" value="UniProtKB-KW"/>
</dbReference>
<dbReference type="SUPFAM" id="SSF51161">
    <property type="entry name" value="Trimeric LpxA-like enzymes"/>
    <property type="match status" value="1"/>
</dbReference>
<dbReference type="EC" id="2.3.1.129" evidence="8"/>
<dbReference type="NCBIfam" id="TIGR01852">
    <property type="entry name" value="lipid_A_lpxA"/>
    <property type="match status" value="1"/>
</dbReference>
<evidence type="ECO:0000256" key="2">
    <source>
        <dbReference type="ARBA" id="ARBA00022556"/>
    </source>
</evidence>
<keyword evidence="10" id="KW-1185">Reference proteome</keyword>
<dbReference type="EMBL" id="CACSIO010000062">
    <property type="protein sequence ID" value="CAA0125859.1"/>
    <property type="molecule type" value="Genomic_DNA"/>
</dbReference>
<dbReference type="InterPro" id="IPR010137">
    <property type="entry name" value="Lipid_A_LpxA"/>
</dbReference>
<dbReference type="Gene3D" id="2.160.10.10">
    <property type="entry name" value="Hexapeptide repeat proteins"/>
    <property type="match status" value="1"/>
</dbReference>
<dbReference type="PIRSF" id="PIRSF000456">
    <property type="entry name" value="UDP-GlcNAc_acltr"/>
    <property type="match status" value="1"/>
</dbReference>
<feature type="domain" description="UDP N-acetylglucosamine O-acyltransferase C-terminal" evidence="6">
    <location>
        <begin position="174"/>
        <end position="252"/>
    </location>
</feature>
<dbReference type="GO" id="GO:0016020">
    <property type="term" value="C:membrane"/>
    <property type="evidence" value="ECO:0007669"/>
    <property type="project" value="GOC"/>
</dbReference>
<organism evidence="8 10">
    <name type="scientific">BD1-7 clade bacterium</name>
    <dbReference type="NCBI Taxonomy" id="2029982"/>
    <lineage>
        <taxon>Bacteria</taxon>
        <taxon>Pseudomonadati</taxon>
        <taxon>Pseudomonadota</taxon>
        <taxon>Gammaproteobacteria</taxon>
        <taxon>Cellvibrionales</taxon>
        <taxon>Spongiibacteraceae</taxon>
        <taxon>BD1-7 clade</taxon>
    </lineage>
</organism>
<dbReference type="Pfam" id="PF00132">
    <property type="entry name" value="Hexapep"/>
    <property type="match status" value="1"/>
</dbReference>
<dbReference type="InterPro" id="IPR037157">
    <property type="entry name" value="Acetyltransf_C_sf"/>
</dbReference>
<dbReference type="PANTHER" id="PTHR43480:SF1">
    <property type="entry name" value="ACYL-[ACYL-CARRIER-PROTEIN]--UDP-N-ACETYLGLUCOSAMINE O-ACYLTRANSFERASE, MITOCHONDRIAL-RELATED"/>
    <property type="match status" value="1"/>
</dbReference>
<dbReference type="Proteomes" id="UP000441399">
    <property type="component" value="Unassembled WGS sequence"/>
</dbReference>
<dbReference type="NCBIfam" id="NF003657">
    <property type="entry name" value="PRK05289.1"/>
    <property type="match status" value="1"/>
</dbReference>
<protein>
    <submittedName>
        <fullName evidence="8">Acyl-[acyl-carrier-protein]--UDP-N-acetylglucosamine O-acyltransferase</fullName>
        <ecNumber evidence="8">2.3.1.129</ecNumber>
    </submittedName>
</protein>
<sequence>MTIHPTAIIEEGATIGEGTTIGPFCVIGADVTIGKNNVIHSNVVIDGNTSVGDDNEIFPYACIGQKTQDAKFEGGKPGVKIGDRNNIREYATVHCATYDGDFTTLGSDCLIQAYCHVAHDCQLSDNVILSSGAKLSGHVEMGKHSIISGMTGVIQFVKVGEFAFVGGYAKLTSDVPPFCIADGIPAKVQMVNKIGLERNGFSKADIRAIYNAYKAIFKSEESLETIKEQLDLEDNVHVQTMLDFINNPNKGILRK</sequence>
<dbReference type="PANTHER" id="PTHR43480">
    <property type="entry name" value="ACYL-[ACYL-CARRIER-PROTEIN]--UDP-N-ACETYLGLUCOSAMINE O-ACYLTRANSFERASE"/>
    <property type="match status" value="1"/>
</dbReference>
<evidence type="ECO:0000256" key="1">
    <source>
        <dbReference type="ARBA" id="ARBA00022516"/>
    </source>
</evidence>
<keyword evidence="5 8" id="KW-0012">Acyltransferase</keyword>
<evidence type="ECO:0000313" key="10">
    <source>
        <dbReference type="Proteomes" id="UP000441399"/>
    </source>
</evidence>
<evidence type="ECO:0000256" key="4">
    <source>
        <dbReference type="ARBA" id="ARBA00023098"/>
    </source>
</evidence>
<reference evidence="9 10" key="1">
    <citation type="submission" date="2019-11" db="EMBL/GenBank/DDBJ databases">
        <authorList>
            <person name="Holert J."/>
        </authorList>
    </citation>
    <scope>NUCLEOTIDE SEQUENCE [LARGE SCALE GENOMIC DNA]</scope>
    <source>
        <strain evidence="7">BC5_2</strain>
        <strain evidence="8">SB11_3</strain>
    </source>
</reference>
<evidence type="ECO:0000259" key="6">
    <source>
        <dbReference type="Pfam" id="PF13720"/>
    </source>
</evidence>
<dbReference type="InterPro" id="IPR011004">
    <property type="entry name" value="Trimer_LpxA-like_sf"/>
</dbReference>
<dbReference type="Gene3D" id="1.20.1180.10">
    <property type="entry name" value="Udp N-acetylglucosamine O-acyltransferase, C-terminal domain"/>
    <property type="match status" value="1"/>
</dbReference>
<evidence type="ECO:0000313" key="8">
    <source>
        <dbReference type="EMBL" id="CAA0125859.1"/>
    </source>
</evidence>
<dbReference type="GO" id="GO:0008780">
    <property type="term" value="F:acyl-[acyl-carrier-protein]-UDP-N-acetylglucosamine O-acyltransferase activity"/>
    <property type="evidence" value="ECO:0007669"/>
    <property type="project" value="UniProtKB-EC"/>
</dbReference>
<accession>A0A5S9PPX0</accession>
<evidence type="ECO:0000313" key="7">
    <source>
        <dbReference type="EMBL" id="CAA0106066.1"/>
    </source>
</evidence>
<keyword evidence="3 8" id="KW-0808">Transferase</keyword>
<keyword evidence="2" id="KW-0441">Lipid A biosynthesis</keyword>
<dbReference type="Pfam" id="PF13720">
    <property type="entry name" value="Acetyltransf_11"/>
    <property type="match status" value="1"/>
</dbReference>